<feature type="region of interest" description="Disordered" evidence="1">
    <location>
        <begin position="117"/>
        <end position="141"/>
    </location>
</feature>
<keyword evidence="2" id="KW-0418">Kinase</keyword>
<organism evidence="2 3">
    <name type="scientific">Gossypium australe</name>
    <dbReference type="NCBI Taxonomy" id="47621"/>
    <lineage>
        <taxon>Eukaryota</taxon>
        <taxon>Viridiplantae</taxon>
        <taxon>Streptophyta</taxon>
        <taxon>Embryophyta</taxon>
        <taxon>Tracheophyta</taxon>
        <taxon>Spermatophyta</taxon>
        <taxon>Magnoliopsida</taxon>
        <taxon>eudicotyledons</taxon>
        <taxon>Gunneridae</taxon>
        <taxon>Pentapetalae</taxon>
        <taxon>rosids</taxon>
        <taxon>malvids</taxon>
        <taxon>Malvales</taxon>
        <taxon>Malvaceae</taxon>
        <taxon>Malvoideae</taxon>
        <taxon>Gossypium</taxon>
    </lineage>
</organism>
<reference evidence="3" key="1">
    <citation type="journal article" date="2019" name="Plant Biotechnol. J.">
        <title>Genome sequencing of the Australian wild diploid species Gossypium australe highlights disease resistance and delayed gland morphogenesis.</title>
        <authorList>
            <person name="Cai Y."/>
            <person name="Cai X."/>
            <person name="Wang Q."/>
            <person name="Wang P."/>
            <person name="Zhang Y."/>
            <person name="Cai C."/>
            <person name="Xu Y."/>
            <person name="Wang K."/>
            <person name="Zhou Z."/>
            <person name="Wang C."/>
            <person name="Geng S."/>
            <person name="Li B."/>
            <person name="Dong Q."/>
            <person name="Hou Y."/>
            <person name="Wang H."/>
            <person name="Ai P."/>
            <person name="Liu Z."/>
            <person name="Yi F."/>
            <person name="Sun M."/>
            <person name="An G."/>
            <person name="Cheng J."/>
            <person name="Zhang Y."/>
            <person name="Shi Q."/>
            <person name="Xie Y."/>
            <person name="Shi X."/>
            <person name="Chang Y."/>
            <person name="Huang F."/>
            <person name="Chen Y."/>
            <person name="Hong S."/>
            <person name="Mi L."/>
            <person name="Sun Q."/>
            <person name="Zhang L."/>
            <person name="Zhou B."/>
            <person name="Peng R."/>
            <person name="Zhang X."/>
            <person name="Liu F."/>
        </authorList>
    </citation>
    <scope>NUCLEOTIDE SEQUENCE [LARGE SCALE GENOMIC DNA]</scope>
    <source>
        <strain evidence="3">cv. PA1801</strain>
    </source>
</reference>
<keyword evidence="3" id="KW-1185">Reference proteome</keyword>
<keyword evidence="2" id="KW-0808">Transferase</keyword>
<dbReference type="AlphaFoldDB" id="A0A5B6WJP7"/>
<evidence type="ECO:0000256" key="1">
    <source>
        <dbReference type="SAM" id="MobiDB-lite"/>
    </source>
</evidence>
<dbReference type="Proteomes" id="UP000325315">
    <property type="component" value="Unassembled WGS sequence"/>
</dbReference>
<accession>A0A5B6WJP7</accession>
<dbReference type="EMBL" id="SMMG02000003">
    <property type="protein sequence ID" value="KAA3481082.1"/>
    <property type="molecule type" value="Genomic_DNA"/>
</dbReference>
<sequence length="141" mass="15742">MFKQLGLGKPKHTKMSIKLTDRTIIYPKGVIEDLLVKIDKFIFPIDFVVLDMNDDSEVPLILGRPFLATTKTIIDVGTGELVLRVGDKKIILQACDSVRVSSERDEINCSVNVSNHVAQPSPQGTPRENMLEPYFSQGDKN</sequence>
<feature type="compositionally biased region" description="Polar residues" evidence="1">
    <location>
        <begin position="117"/>
        <end position="126"/>
    </location>
</feature>
<dbReference type="PANTHER" id="PTHR33067">
    <property type="entry name" value="RNA-DIRECTED DNA POLYMERASE-RELATED"/>
    <property type="match status" value="1"/>
</dbReference>
<evidence type="ECO:0000313" key="3">
    <source>
        <dbReference type="Proteomes" id="UP000325315"/>
    </source>
</evidence>
<gene>
    <name evidence="2" type="ORF">EPI10_021478</name>
</gene>
<name>A0A5B6WJP7_9ROSI</name>
<protein>
    <submittedName>
        <fullName evidence="2">Protein kinase 2B, chloroplastic-like</fullName>
    </submittedName>
</protein>
<proteinExistence type="predicted"/>
<dbReference type="Gene3D" id="2.40.70.10">
    <property type="entry name" value="Acid Proteases"/>
    <property type="match status" value="1"/>
</dbReference>
<comment type="caution">
    <text evidence="2">The sequence shown here is derived from an EMBL/GenBank/DDBJ whole genome shotgun (WGS) entry which is preliminary data.</text>
</comment>
<dbReference type="OrthoDB" id="1306327at2759"/>
<dbReference type="CDD" id="cd00303">
    <property type="entry name" value="retropepsin_like"/>
    <property type="match status" value="1"/>
</dbReference>
<dbReference type="GO" id="GO:0016301">
    <property type="term" value="F:kinase activity"/>
    <property type="evidence" value="ECO:0007669"/>
    <property type="project" value="UniProtKB-KW"/>
</dbReference>
<evidence type="ECO:0000313" key="2">
    <source>
        <dbReference type="EMBL" id="KAA3481082.1"/>
    </source>
</evidence>
<dbReference type="InterPro" id="IPR021109">
    <property type="entry name" value="Peptidase_aspartic_dom_sf"/>
</dbReference>
<dbReference type="PANTHER" id="PTHR33067:SF35">
    <property type="entry name" value="ASPARTIC PEPTIDASE DDI1-TYPE DOMAIN-CONTAINING PROTEIN"/>
    <property type="match status" value="1"/>
</dbReference>